<name>A0A820Z2F4_9BILA</name>
<evidence type="ECO:0000313" key="2">
    <source>
        <dbReference type="Proteomes" id="UP000663862"/>
    </source>
</evidence>
<reference evidence="1" key="1">
    <citation type="submission" date="2021-02" db="EMBL/GenBank/DDBJ databases">
        <authorList>
            <person name="Nowell W R."/>
        </authorList>
    </citation>
    <scope>NUCLEOTIDE SEQUENCE</scope>
</reference>
<gene>
    <name evidence="1" type="ORF">TSG867_LOCUS25174</name>
</gene>
<dbReference type="Proteomes" id="UP000663862">
    <property type="component" value="Unassembled WGS sequence"/>
</dbReference>
<dbReference type="EMBL" id="CAJOBQ010002412">
    <property type="protein sequence ID" value="CAF4558806.1"/>
    <property type="molecule type" value="Genomic_DNA"/>
</dbReference>
<proteinExistence type="predicted"/>
<accession>A0A820Z2F4</accession>
<evidence type="ECO:0000313" key="1">
    <source>
        <dbReference type="EMBL" id="CAF4558806.1"/>
    </source>
</evidence>
<organism evidence="1 2">
    <name type="scientific">Rotaria socialis</name>
    <dbReference type="NCBI Taxonomy" id="392032"/>
    <lineage>
        <taxon>Eukaryota</taxon>
        <taxon>Metazoa</taxon>
        <taxon>Spiralia</taxon>
        <taxon>Gnathifera</taxon>
        <taxon>Rotifera</taxon>
        <taxon>Eurotatoria</taxon>
        <taxon>Bdelloidea</taxon>
        <taxon>Philodinida</taxon>
        <taxon>Philodinidae</taxon>
        <taxon>Rotaria</taxon>
    </lineage>
</organism>
<sequence length="78" mass="9096">MRFINALLTYIYQCNFECQFYILYLCIWTISKAIALRSNGYLFKSLSKISTKWGTTRCTSHTTKWNATIVTVQNIELG</sequence>
<dbReference type="AlphaFoldDB" id="A0A820Z2F4"/>
<comment type="caution">
    <text evidence="1">The sequence shown here is derived from an EMBL/GenBank/DDBJ whole genome shotgun (WGS) entry which is preliminary data.</text>
</comment>
<protein>
    <submittedName>
        <fullName evidence="1">Uncharacterized protein</fullName>
    </submittedName>
</protein>